<proteinExistence type="inferred from homology"/>
<dbReference type="PRINTS" id="PR01697">
    <property type="entry name" value="PARVALBUMIN"/>
</dbReference>
<evidence type="ECO:0000256" key="4">
    <source>
        <dbReference type="ARBA" id="ARBA00023754"/>
    </source>
</evidence>
<protein>
    <recommendedName>
        <fullName evidence="7">EF-hand domain-containing protein</fullName>
    </recommendedName>
</protein>
<dbReference type="SUPFAM" id="SSF47473">
    <property type="entry name" value="EF-hand"/>
    <property type="match status" value="1"/>
</dbReference>
<feature type="compositionally biased region" description="Polar residues" evidence="6">
    <location>
        <begin position="103"/>
        <end position="119"/>
    </location>
</feature>
<dbReference type="AlphaFoldDB" id="A0AAW2B8T0"/>
<dbReference type="PROSITE" id="PS00018">
    <property type="entry name" value="EF_HAND_1"/>
    <property type="match status" value="3"/>
</dbReference>
<evidence type="ECO:0000256" key="6">
    <source>
        <dbReference type="SAM" id="MobiDB-lite"/>
    </source>
</evidence>
<feature type="domain" description="EF-hand" evidence="7">
    <location>
        <begin position="181"/>
        <end position="216"/>
    </location>
</feature>
<dbReference type="EMBL" id="JAWDJR010000001">
    <property type="protein sequence ID" value="KAK9981457.1"/>
    <property type="molecule type" value="Genomic_DNA"/>
</dbReference>
<feature type="compositionally biased region" description="Basic and acidic residues" evidence="6">
    <location>
        <begin position="123"/>
        <end position="133"/>
    </location>
</feature>
<dbReference type="GO" id="GO:0005509">
    <property type="term" value="F:calcium ion binding"/>
    <property type="evidence" value="ECO:0007669"/>
    <property type="project" value="InterPro"/>
</dbReference>
<name>A0AAW2B8T0_CULAL</name>
<keyword evidence="3" id="KW-0106">Calcium</keyword>
<dbReference type="CDD" id="cd00051">
    <property type="entry name" value="EFh"/>
    <property type="match status" value="1"/>
</dbReference>
<organism evidence="8 9">
    <name type="scientific">Culter alburnus</name>
    <name type="common">Topmouth culter</name>
    <dbReference type="NCBI Taxonomy" id="194366"/>
    <lineage>
        <taxon>Eukaryota</taxon>
        <taxon>Metazoa</taxon>
        <taxon>Chordata</taxon>
        <taxon>Craniata</taxon>
        <taxon>Vertebrata</taxon>
        <taxon>Euteleostomi</taxon>
        <taxon>Actinopterygii</taxon>
        <taxon>Neopterygii</taxon>
        <taxon>Teleostei</taxon>
        <taxon>Ostariophysi</taxon>
        <taxon>Cypriniformes</taxon>
        <taxon>Xenocyprididae</taxon>
        <taxon>Xenocypridinae</taxon>
        <taxon>Culter</taxon>
    </lineage>
</organism>
<evidence type="ECO:0000313" key="8">
    <source>
        <dbReference type="EMBL" id="KAK9981457.1"/>
    </source>
</evidence>
<dbReference type="Gene3D" id="1.10.238.10">
    <property type="entry name" value="EF-hand"/>
    <property type="match status" value="1"/>
</dbReference>
<comment type="similarity">
    <text evidence="5">Belongs to the calcineurin regulatory subunit family.</text>
</comment>
<feature type="region of interest" description="Disordered" evidence="6">
    <location>
        <begin position="79"/>
        <end position="134"/>
    </location>
</feature>
<dbReference type="SMART" id="SM00054">
    <property type="entry name" value="EFh"/>
    <property type="match status" value="4"/>
</dbReference>
<dbReference type="PANTHER" id="PTHR45942">
    <property type="entry name" value="PROTEIN PHOSPATASE 3 REGULATORY SUBUNIT B ALPHA ISOFORM TYPE 1"/>
    <property type="match status" value="1"/>
</dbReference>
<accession>A0AAW2B8T0</accession>
<comment type="caution">
    <text evidence="8">The sequence shown here is derived from an EMBL/GenBank/DDBJ whole genome shotgun (WGS) entry which is preliminary data.</text>
</comment>
<dbReference type="PROSITE" id="PS50222">
    <property type="entry name" value="EF_HAND_2"/>
    <property type="match status" value="3"/>
</dbReference>
<dbReference type="FunFam" id="1.10.238.10:FF:000047">
    <property type="entry name" value="Calcineurin subunit B type 1"/>
    <property type="match status" value="1"/>
</dbReference>
<gene>
    <name evidence="8" type="ORF">ABG768_000988</name>
</gene>
<evidence type="ECO:0000259" key="7">
    <source>
        <dbReference type="PROSITE" id="PS50222"/>
    </source>
</evidence>
<keyword evidence="1" id="KW-0479">Metal-binding</keyword>
<dbReference type="InterPro" id="IPR011992">
    <property type="entry name" value="EF-hand-dom_pair"/>
</dbReference>
<evidence type="ECO:0000256" key="1">
    <source>
        <dbReference type="ARBA" id="ARBA00022723"/>
    </source>
</evidence>
<dbReference type="Proteomes" id="UP001479290">
    <property type="component" value="Unassembled WGS sequence"/>
</dbReference>
<dbReference type="Pfam" id="PF13499">
    <property type="entry name" value="EF-hand_7"/>
    <property type="match status" value="2"/>
</dbReference>
<sequence>MSCNHHGAAVCGTDDSKLLSELRCENERLIYQAGETLKKMKLWVKGMGKDFQLSLGHLHITYLLYYGYKYTENIFPGDSDEKASTAVNPSTETPRTKSERRATATSSLRKITVTDSDSSVPAHGEDEPGDRMGNEASYPLEMCSHFDADEIKRLGKRFKKLDLDNSGSLSVEEFMSLPELQQNPLVQRVIDIFDTDGNGEVDFKEFIEGVSQFSVKGDKEQKLRFAFRIYDMDKDGYISNGELFQVLKMMVGNNLKDTQLQQIVDKTIINADKDGDGRISFEEFCAVVGGLDIHKKMVVDV</sequence>
<keyword evidence="2" id="KW-0677">Repeat</keyword>
<dbReference type="InterPro" id="IPR018247">
    <property type="entry name" value="EF_Hand_1_Ca_BS"/>
</dbReference>
<dbReference type="InterPro" id="IPR002048">
    <property type="entry name" value="EF_hand_dom"/>
</dbReference>
<reference evidence="8 9" key="1">
    <citation type="submission" date="2024-05" db="EMBL/GenBank/DDBJ databases">
        <title>A high-quality chromosomal-level genome assembly of Topmouth culter (Culter alburnus).</title>
        <authorList>
            <person name="Zhao H."/>
        </authorList>
    </citation>
    <scope>NUCLEOTIDE SEQUENCE [LARGE SCALE GENOMIC DNA]</scope>
    <source>
        <strain evidence="8">CATC2023</strain>
        <tissue evidence="8">Muscle</tissue>
    </source>
</reference>
<feature type="domain" description="EF-hand" evidence="7">
    <location>
        <begin position="218"/>
        <end position="253"/>
    </location>
</feature>
<evidence type="ECO:0000256" key="2">
    <source>
        <dbReference type="ARBA" id="ARBA00022737"/>
    </source>
</evidence>
<evidence type="ECO:0000256" key="5">
    <source>
        <dbReference type="ARBA" id="ARBA00023774"/>
    </source>
</evidence>
<feature type="domain" description="EF-hand" evidence="7">
    <location>
        <begin position="259"/>
        <end position="294"/>
    </location>
</feature>
<evidence type="ECO:0000313" key="9">
    <source>
        <dbReference type="Proteomes" id="UP001479290"/>
    </source>
</evidence>
<keyword evidence="9" id="KW-1185">Reference proteome</keyword>
<comment type="function">
    <text evidence="4">Regulatory subunit of calcineurin, a calcium-dependent, calmodulin stimulated protein phosphatase. Confers calcium sensitivity.</text>
</comment>
<evidence type="ECO:0000256" key="3">
    <source>
        <dbReference type="ARBA" id="ARBA00022837"/>
    </source>
</evidence>